<evidence type="ECO:0000256" key="6">
    <source>
        <dbReference type="ARBA" id="ARBA00022660"/>
    </source>
</evidence>
<keyword evidence="14 20" id="KW-0496">Mitochondrion</keyword>
<feature type="transmembrane region" description="Helical" evidence="18">
    <location>
        <begin position="266"/>
        <end position="286"/>
    </location>
</feature>
<keyword evidence="19" id="KW-0732">Signal</keyword>
<dbReference type="AlphaFoldDB" id="A0MG51"/>
<feature type="transmembrane region" description="Helical" evidence="18">
    <location>
        <begin position="307"/>
        <end position="324"/>
    </location>
</feature>
<comment type="subcellular location">
    <subcellularLocation>
        <location evidence="1">Mitochondrion inner membrane</location>
        <topology evidence="1">Multi-pass membrane protein</topology>
    </subcellularLocation>
</comment>
<keyword evidence="5" id="KW-0813">Transport</keyword>
<keyword evidence="12" id="KW-0520">NAD</keyword>
<dbReference type="GeneID" id="4480364"/>
<accession>A0MG51</accession>
<keyword evidence="6" id="KW-0679">Respiratory chain</keyword>
<evidence type="ECO:0000256" key="2">
    <source>
        <dbReference type="ARBA" id="ARBA00007012"/>
    </source>
</evidence>
<evidence type="ECO:0000256" key="7">
    <source>
        <dbReference type="ARBA" id="ARBA00022692"/>
    </source>
</evidence>
<dbReference type="GO" id="GO:0008137">
    <property type="term" value="F:NADH dehydrogenase (ubiquinone) activity"/>
    <property type="evidence" value="ECO:0007669"/>
    <property type="project" value="UniProtKB-EC"/>
</dbReference>
<reference evidence="20" key="1">
    <citation type="journal article" date="2006" name="BMC Genomics">
        <title>The complete mitochondrial genome of the sea spider Nymphon gracile (Arthropoda: Pycnogonida).</title>
        <authorList>
            <person name="Podsiadlowski L."/>
            <person name="Braband A."/>
        </authorList>
    </citation>
    <scope>NUCLEOTIDE SEQUENCE</scope>
</reference>
<evidence type="ECO:0000313" key="20">
    <source>
        <dbReference type="EMBL" id="ABF93283.1"/>
    </source>
</evidence>
<dbReference type="InterPro" id="IPR050175">
    <property type="entry name" value="Complex_I_Subunit_2"/>
</dbReference>
<evidence type="ECO:0000256" key="11">
    <source>
        <dbReference type="ARBA" id="ARBA00022989"/>
    </source>
</evidence>
<comment type="catalytic activity">
    <reaction evidence="17">
        <text>a ubiquinone + NADH + 5 H(+)(in) = a ubiquinol + NAD(+) + 4 H(+)(out)</text>
        <dbReference type="Rhea" id="RHEA:29091"/>
        <dbReference type="Rhea" id="RHEA-COMP:9565"/>
        <dbReference type="Rhea" id="RHEA-COMP:9566"/>
        <dbReference type="ChEBI" id="CHEBI:15378"/>
        <dbReference type="ChEBI" id="CHEBI:16389"/>
        <dbReference type="ChEBI" id="CHEBI:17976"/>
        <dbReference type="ChEBI" id="CHEBI:57540"/>
        <dbReference type="ChEBI" id="CHEBI:57945"/>
        <dbReference type="EC" id="7.1.1.2"/>
    </reaction>
</comment>
<organism evidence="20">
    <name type="scientific">Nymphon gracile</name>
    <name type="common">Sea spider</name>
    <dbReference type="NCBI Taxonomy" id="136195"/>
    <lineage>
        <taxon>Eukaryota</taxon>
        <taxon>Metazoa</taxon>
        <taxon>Ecdysozoa</taxon>
        <taxon>Arthropoda</taxon>
        <taxon>Chelicerata</taxon>
        <taxon>Pycnogonida</taxon>
        <taxon>Pantopoda</taxon>
        <taxon>Nymphon</taxon>
    </lineage>
</organism>
<dbReference type="CTD" id="4536"/>
<feature type="transmembrane region" description="Helical" evidence="18">
    <location>
        <begin position="147"/>
        <end position="165"/>
    </location>
</feature>
<keyword evidence="11 18" id="KW-1133">Transmembrane helix</keyword>
<dbReference type="PANTHER" id="PTHR46552">
    <property type="entry name" value="NADH-UBIQUINONE OXIDOREDUCTASE CHAIN 2"/>
    <property type="match status" value="1"/>
</dbReference>
<evidence type="ECO:0000256" key="10">
    <source>
        <dbReference type="ARBA" id="ARBA00022982"/>
    </source>
</evidence>
<evidence type="ECO:0000256" key="4">
    <source>
        <dbReference type="ARBA" id="ARBA00021008"/>
    </source>
</evidence>
<evidence type="ECO:0000256" key="5">
    <source>
        <dbReference type="ARBA" id="ARBA00022448"/>
    </source>
</evidence>
<evidence type="ECO:0000256" key="9">
    <source>
        <dbReference type="ARBA" id="ARBA00022967"/>
    </source>
</evidence>
<keyword evidence="10" id="KW-0249">Electron transport</keyword>
<evidence type="ECO:0000256" key="17">
    <source>
        <dbReference type="ARBA" id="ARBA00049551"/>
    </source>
</evidence>
<evidence type="ECO:0000256" key="12">
    <source>
        <dbReference type="ARBA" id="ARBA00023027"/>
    </source>
</evidence>
<dbReference type="GO" id="GO:0005743">
    <property type="term" value="C:mitochondrial inner membrane"/>
    <property type="evidence" value="ECO:0007669"/>
    <property type="project" value="UniProtKB-SubCell"/>
</dbReference>
<evidence type="ECO:0000256" key="13">
    <source>
        <dbReference type="ARBA" id="ARBA00023075"/>
    </source>
</evidence>
<evidence type="ECO:0000256" key="1">
    <source>
        <dbReference type="ARBA" id="ARBA00004448"/>
    </source>
</evidence>
<evidence type="ECO:0000256" key="19">
    <source>
        <dbReference type="SAM" id="SignalP"/>
    </source>
</evidence>
<dbReference type="RefSeq" id="YP_863651.1">
    <property type="nucleotide sequence ID" value="NC_008572.1"/>
</dbReference>
<dbReference type="EC" id="7.1.1.2" evidence="3"/>
<evidence type="ECO:0000256" key="16">
    <source>
        <dbReference type="ARBA" id="ARBA00031028"/>
    </source>
</evidence>
<feature type="chain" id="PRO_5002627303" description="NADH-ubiquinone oxidoreductase chain 2" evidence="19">
    <location>
        <begin position="21"/>
        <end position="325"/>
    </location>
</feature>
<dbReference type="PANTHER" id="PTHR46552:SF1">
    <property type="entry name" value="NADH-UBIQUINONE OXIDOREDUCTASE CHAIN 2"/>
    <property type="match status" value="1"/>
</dbReference>
<evidence type="ECO:0000256" key="15">
    <source>
        <dbReference type="ARBA" id="ARBA00023136"/>
    </source>
</evidence>
<sequence>MSWMKIFVLFLITLLSISMGASVNTPLPLWYSMELNTSAIIPILALTNKIDKGMAMNMSVINSFCALVFVFISLSLDLFFFKGSTVEILCVIMMSSMLMKLGVFPFCFWFISVMKSVSWFSFFMLSSIQKMLPMVVLIWMFMKINNFLLVMLLSLNSILAAMGTLKTNSVKLIFAFSSISYTSWFILVSFNSSVVWLMSMLIYILNMMFIIKIISLKKLKMIKDSFKESSLVLIFLILNVGGLPPMSGFAMKLFMMKTLIFSGSNMILMGSFILMFSAILILFSYIKIIISSIMIVSVKMSWKIINNLKMMKFFVFLNLFLPLLV</sequence>
<feature type="signal peptide" evidence="19">
    <location>
        <begin position="1"/>
        <end position="20"/>
    </location>
</feature>
<keyword evidence="15 18" id="KW-0472">Membrane</keyword>
<evidence type="ECO:0000256" key="3">
    <source>
        <dbReference type="ARBA" id="ARBA00012944"/>
    </source>
</evidence>
<feature type="transmembrane region" description="Helical" evidence="18">
    <location>
        <begin position="231"/>
        <end position="254"/>
    </location>
</feature>
<dbReference type="GO" id="GO:0006120">
    <property type="term" value="P:mitochondrial electron transport, NADH to ubiquinone"/>
    <property type="evidence" value="ECO:0007669"/>
    <property type="project" value="TreeGrafter"/>
</dbReference>
<dbReference type="EMBL" id="DQ666063">
    <property type="protein sequence ID" value="ABF93283.1"/>
    <property type="molecule type" value="Genomic_DNA"/>
</dbReference>
<evidence type="ECO:0000256" key="14">
    <source>
        <dbReference type="ARBA" id="ARBA00023128"/>
    </source>
</evidence>
<comment type="similarity">
    <text evidence="2">Belongs to the complex I subunit 2 family.</text>
</comment>
<feature type="transmembrane region" description="Helical" evidence="18">
    <location>
        <begin position="172"/>
        <end position="188"/>
    </location>
</feature>
<evidence type="ECO:0000256" key="18">
    <source>
        <dbReference type="SAM" id="Phobius"/>
    </source>
</evidence>
<geneLocation type="mitochondrion" evidence="20"/>
<keyword evidence="7 18" id="KW-0812">Transmembrane</keyword>
<keyword evidence="8" id="KW-0999">Mitochondrion inner membrane</keyword>
<proteinExistence type="inferred from homology"/>
<gene>
    <name evidence="20" type="primary">ND2</name>
</gene>
<protein>
    <recommendedName>
        <fullName evidence="4">NADH-ubiquinone oxidoreductase chain 2</fullName>
        <ecNumber evidence="3">7.1.1.2</ecNumber>
    </recommendedName>
    <alternativeName>
        <fullName evidence="16">NADH dehydrogenase subunit 2</fullName>
    </alternativeName>
</protein>
<evidence type="ECO:0000256" key="8">
    <source>
        <dbReference type="ARBA" id="ARBA00022792"/>
    </source>
</evidence>
<keyword evidence="13" id="KW-0830">Ubiquinone</keyword>
<name>A0MG51_NYMGR</name>
<keyword evidence="9" id="KW-1278">Translocase</keyword>
<feature type="transmembrane region" description="Helical" evidence="18">
    <location>
        <begin position="60"/>
        <end position="80"/>
    </location>
</feature>
<feature type="transmembrane region" description="Helical" evidence="18">
    <location>
        <begin position="194"/>
        <end position="211"/>
    </location>
</feature>